<sequence length="196" mass="21809">MEIEIKDLLEKIKSEGFAEAEKKKREIINDAEKEAERIIKDAEKKKEALLEEGKKEVALLKEGAISDIRQAERDMIISFKSSIENIMKKLLNESVRDTLDEKGLLELIKKVISLGYAEEGDRILVSSSDEALLLSTVLKKTGSELEKGIVLSSTGAINGGIRVVKKDNSSYIDMSDEEIAESLSALLSDRIREILS</sequence>
<keyword evidence="1" id="KW-0175">Coiled coil</keyword>
<evidence type="ECO:0008006" key="4">
    <source>
        <dbReference type="Google" id="ProtNLM"/>
    </source>
</evidence>
<reference evidence="2" key="2">
    <citation type="submission" date="2021-04" db="EMBL/GenBank/DDBJ databases">
        <authorList>
            <person name="Gilroy R."/>
        </authorList>
    </citation>
    <scope>NUCLEOTIDE SEQUENCE</scope>
    <source>
        <strain evidence="2">Gambia11-129</strain>
    </source>
</reference>
<protein>
    <recommendedName>
        <fullName evidence="4">V-type proton ATPase subunit E</fullName>
    </recommendedName>
</protein>
<dbReference type="SUPFAM" id="SSF160527">
    <property type="entry name" value="V-type ATPase subunit E-like"/>
    <property type="match status" value="1"/>
</dbReference>
<accession>A0A9D1TMX3</accession>
<gene>
    <name evidence="2" type="ORF">IAB12_00995</name>
</gene>
<feature type="coiled-coil region" evidence="1">
    <location>
        <begin position="17"/>
        <end position="52"/>
    </location>
</feature>
<evidence type="ECO:0000313" key="2">
    <source>
        <dbReference type="EMBL" id="HIV98341.1"/>
    </source>
</evidence>
<dbReference type="AlphaFoldDB" id="A0A9D1TMX3"/>
<dbReference type="Proteomes" id="UP000823936">
    <property type="component" value="Unassembled WGS sequence"/>
</dbReference>
<dbReference type="EMBL" id="DXHU01000005">
    <property type="protein sequence ID" value="HIV98341.1"/>
    <property type="molecule type" value="Genomic_DNA"/>
</dbReference>
<evidence type="ECO:0000313" key="3">
    <source>
        <dbReference type="Proteomes" id="UP000823936"/>
    </source>
</evidence>
<proteinExistence type="predicted"/>
<evidence type="ECO:0000256" key="1">
    <source>
        <dbReference type="SAM" id="Coils"/>
    </source>
</evidence>
<reference evidence="2" key="1">
    <citation type="journal article" date="2021" name="PeerJ">
        <title>Extensive microbial diversity within the chicken gut microbiome revealed by metagenomics and culture.</title>
        <authorList>
            <person name="Gilroy R."/>
            <person name="Ravi A."/>
            <person name="Getino M."/>
            <person name="Pursley I."/>
            <person name="Horton D.L."/>
            <person name="Alikhan N.F."/>
            <person name="Baker D."/>
            <person name="Gharbi K."/>
            <person name="Hall N."/>
            <person name="Watson M."/>
            <person name="Adriaenssens E.M."/>
            <person name="Foster-Nyarko E."/>
            <person name="Jarju S."/>
            <person name="Secka A."/>
            <person name="Antonio M."/>
            <person name="Oren A."/>
            <person name="Chaudhuri R.R."/>
            <person name="La Ragione R."/>
            <person name="Hildebrand F."/>
            <person name="Pallen M.J."/>
        </authorList>
    </citation>
    <scope>NUCLEOTIDE SEQUENCE</scope>
    <source>
        <strain evidence="2">Gambia11-129</strain>
    </source>
</reference>
<name>A0A9D1TMX3_9SPIO</name>
<dbReference type="Gene3D" id="1.20.5.2950">
    <property type="match status" value="1"/>
</dbReference>
<comment type="caution">
    <text evidence="2">The sequence shown here is derived from an EMBL/GenBank/DDBJ whole genome shotgun (WGS) entry which is preliminary data.</text>
</comment>
<organism evidence="2 3">
    <name type="scientific">Candidatus Ornithospirochaeta avicola</name>
    <dbReference type="NCBI Taxonomy" id="2840896"/>
    <lineage>
        <taxon>Bacteria</taxon>
        <taxon>Pseudomonadati</taxon>
        <taxon>Spirochaetota</taxon>
        <taxon>Spirochaetia</taxon>
        <taxon>Spirochaetales</taxon>
        <taxon>Spirochaetaceae</taxon>
        <taxon>Spirochaetaceae incertae sedis</taxon>
        <taxon>Candidatus Ornithospirochaeta</taxon>
    </lineage>
</organism>